<sequence>MMWGPDESNIQRFGGLIQQISCAVRGLANAENSWAQRLAMAWGVAADGSEYRKWPLKGTAITCLGAGDRWGELRNGDRDETHQKGDEAGNVDSNSKHVSTFLSGAKPEDSNAIELRAQ</sequence>
<evidence type="ECO:0000313" key="3">
    <source>
        <dbReference type="Proteomes" id="UP000584867"/>
    </source>
</evidence>
<organism evidence="2 3">
    <name type="scientific">Granulicella mallensis</name>
    <dbReference type="NCBI Taxonomy" id="940614"/>
    <lineage>
        <taxon>Bacteria</taxon>
        <taxon>Pseudomonadati</taxon>
        <taxon>Acidobacteriota</taxon>
        <taxon>Terriglobia</taxon>
        <taxon>Terriglobales</taxon>
        <taxon>Acidobacteriaceae</taxon>
        <taxon>Granulicella</taxon>
    </lineage>
</organism>
<gene>
    <name evidence="2" type="ORF">HDF15_001465</name>
</gene>
<feature type="compositionally biased region" description="Basic and acidic residues" evidence="1">
    <location>
        <begin position="72"/>
        <end position="87"/>
    </location>
</feature>
<dbReference type="AlphaFoldDB" id="A0A7W8EA76"/>
<evidence type="ECO:0000313" key="2">
    <source>
        <dbReference type="EMBL" id="MBB5063125.1"/>
    </source>
</evidence>
<accession>A0A7W8EA76</accession>
<feature type="region of interest" description="Disordered" evidence="1">
    <location>
        <begin position="72"/>
        <end position="118"/>
    </location>
</feature>
<feature type="compositionally biased region" description="Polar residues" evidence="1">
    <location>
        <begin position="91"/>
        <end position="102"/>
    </location>
</feature>
<protein>
    <submittedName>
        <fullName evidence="2">Uncharacterized protein</fullName>
    </submittedName>
</protein>
<dbReference type="Proteomes" id="UP000584867">
    <property type="component" value="Unassembled WGS sequence"/>
</dbReference>
<proteinExistence type="predicted"/>
<evidence type="ECO:0000256" key="1">
    <source>
        <dbReference type="SAM" id="MobiDB-lite"/>
    </source>
</evidence>
<name>A0A7W8EA76_9BACT</name>
<comment type="caution">
    <text evidence="2">The sequence shown here is derived from an EMBL/GenBank/DDBJ whole genome shotgun (WGS) entry which is preliminary data.</text>
</comment>
<reference evidence="2 3" key="1">
    <citation type="submission" date="2020-08" db="EMBL/GenBank/DDBJ databases">
        <title>Genomic Encyclopedia of Type Strains, Phase IV (KMG-V): Genome sequencing to study the core and pangenomes of soil and plant-associated prokaryotes.</title>
        <authorList>
            <person name="Whitman W."/>
        </authorList>
    </citation>
    <scope>NUCLEOTIDE SEQUENCE [LARGE SCALE GENOMIC DNA]</scope>
    <source>
        <strain evidence="2 3">X5P3</strain>
    </source>
</reference>
<dbReference type="EMBL" id="JACHIO010000005">
    <property type="protein sequence ID" value="MBB5063125.1"/>
    <property type="molecule type" value="Genomic_DNA"/>
</dbReference>